<evidence type="ECO:0000256" key="4">
    <source>
        <dbReference type="SAM" id="MobiDB-lite"/>
    </source>
</evidence>
<dbReference type="GO" id="GO:0006396">
    <property type="term" value="P:RNA processing"/>
    <property type="evidence" value="ECO:0007669"/>
    <property type="project" value="InterPro"/>
</dbReference>
<keyword evidence="3" id="KW-0539">Nucleus</keyword>
<dbReference type="InterPro" id="IPR003107">
    <property type="entry name" value="HAT"/>
</dbReference>
<evidence type="ECO:0000256" key="1">
    <source>
        <dbReference type="ARBA" id="ARBA00004123"/>
    </source>
</evidence>
<accession>A0A6V7P901</accession>
<dbReference type="SUPFAM" id="SSF48452">
    <property type="entry name" value="TPR-like"/>
    <property type="match status" value="1"/>
</dbReference>
<dbReference type="Pfam" id="PF08424">
    <property type="entry name" value="NRDE-2"/>
    <property type="match status" value="1"/>
</dbReference>
<dbReference type="InterPro" id="IPR011990">
    <property type="entry name" value="TPR-like_helical_dom_sf"/>
</dbReference>
<dbReference type="PANTHER" id="PTHR13471:SF0">
    <property type="entry name" value="NUCLEAR EXOSOME REGULATOR NRDE2"/>
    <property type="match status" value="1"/>
</dbReference>
<organism evidence="5">
    <name type="scientific">Ananas comosus var. bracteatus</name>
    <name type="common">red pineapple</name>
    <dbReference type="NCBI Taxonomy" id="296719"/>
    <lineage>
        <taxon>Eukaryota</taxon>
        <taxon>Viridiplantae</taxon>
        <taxon>Streptophyta</taxon>
        <taxon>Embryophyta</taxon>
        <taxon>Tracheophyta</taxon>
        <taxon>Spermatophyta</taxon>
        <taxon>Magnoliopsida</taxon>
        <taxon>Liliopsida</taxon>
        <taxon>Poales</taxon>
        <taxon>Bromeliaceae</taxon>
        <taxon>Bromelioideae</taxon>
        <taxon>Ananas</taxon>
    </lineage>
</organism>
<comment type="similarity">
    <text evidence="2">Belongs to the NRDE2 family.</text>
</comment>
<dbReference type="AlphaFoldDB" id="A0A6V7P901"/>
<feature type="region of interest" description="Disordered" evidence="4">
    <location>
        <begin position="1"/>
        <end position="130"/>
    </location>
</feature>
<protein>
    <recommendedName>
        <fullName evidence="6">Protein NRDE2 homolog</fullName>
    </recommendedName>
</protein>
<evidence type="ECO:0008006" key="6">
    <source>
        <dbReference type="Google" id="ProtNLM"/>
    </source>
</evidence>
<reference evidence="5" key="1">
    <citation type="submission" date="2020-07" db="EMBL/GenBank/DDBJ databases">
        <authorList>
            <person name="Lin J."/>
        </authorList>
    </citation>
    <scope>NUCLEOTIDE SEQUENCE</scope>
</reference>
<dbReference type="GO" id="GO:0071013">
    <property type="term" value="C:catalytic step 2 spliceosome"/>
    <property type="evidence" value="ECO:0007669"/>
    <property type="project" value="TreeGrafter"/>
</dbReference>
<dbReference type="SMART" id="SM00386">
    <property type="entry name" value="HAT"/>
    <property type="match status" value="4"/>
</dbReference>
<dbReference type="InterPro" id="IPR013633">
    <property type="entry name" value="NRDE-2"/>
</dbReference>
<dbReference type="EMBL" id="LR862146">
    <property type="protein sequence ID" value="CAD1827146.1"/>
    <property type="molecule type" value="Genomic_DNA"/>
</dbReference>
<name>A0A6V7P901_ANACO</name>
<proteinExistence type="inferred from homology"/>
<evidence type="ECO:0000256" key="3">
    <source>
        <dbReference type="ARBA" id="ARBA00023242"/>
    </source>
</evidence>
<dbReference type="GO" id="GO:0031048">
    <property type="term" value="P:regulatory ncRNA-mediated heterochromatin formation"/>
    <property type="evidence" value="ECO:0007669"/>
    <property type="project" value="TreeGrafter"/>
</dbReference>
<evidence type="ECO:0000313" key="5">
    <source>
        <dbReference type="EMBL" id="CAD1827146.1"/>
    </source>
</evidence>
<evidence type="ECO:0000256" key="2">
    <source>
        <dbReference type="ARBA" id="ARBA00009265"/>
    </source>
</evidence>
<gene>
    <name evidence="5" type="ORF">CB5_LOCUS10357</name>
</gene>
<sequence length="1108" mass="125543">MPRRSPSSPKTSSSSSLNPNMAAEEGGGEREAIPKPSTPSHPGERRRRRCASPELAISSSDDEAPSAAAEARAKSYDLVPSPSSPSPSSEEEERSSRRRERRRKKKRKRERGKEGVGEGASRKSGVRAWAGSERKPSKDYYFDACGDRDNLAFGCIYRMDIARYKLHSLMELSGLNFQVRYRWRSSASHMDVDADQDGLDHKLRSGGRYYSAKYATVEKNKGFKHVKIIEKKMPSMVPEDYIPLGSNLSSENGGDMSIPKGELEASWDDELIRKTRDFNKKSRDFPHDENVWLAFAEFQDKIASTQPQKAARLQTIEKKISILEKAVELNPDSEELMLCLLRSYHDRDTGGNILGKWEKILMQHLDSCRLWKEYLLFCQSEFSRFKVSEIRKSYSHAIQALSSSCDKLCRQDCQIADVHSSNSSLVQLELGLVDIFVSLCRFEWQTGYRELTTGLFQAQIEYSLLCPTLLLTPYSKKRLFEHFWNSGGARIGEEGAAGWSKWLAKDEENRKNVIMPESSQEAEVGGWSGWFDPLSMKSEMNEELDNLIGPTLADGNEEEHPDTEDAPLQEDVESLLKKLGIDIDAESNSEVKDVNTWKKWSLEELSRDNEQWMPVYESSESAHPDNPAQDGDEQLSRVILFDDVSDYLFSLSSEEARLSLLTSTNKSSWLDRILSLETVPDDILKDLRGVWELVNKIQASSDHLSLESLMGSKSDSSTSTAMMKFLRNAILLSLDVFPRNDILEEALLVTEEILSAKRNLSSSSANASRALAKNLLKKDRQDLLLCGIYARREASHGNIDLGRKILDMALLSVDGVAQMFDISLFEMVGQDLQENVPLLYLWYAEMELETSTSSCNIAESSLQRAVYILSCLGSKLKYTPLKIQFLTLTSGWSAGLEVIEETFSATLSGRRSSSLELETLWIYYVGLLQKHSKQLKFSKVRGSITEGLQIYPNNSKTYAAMLGLSCRYMVSNKVRLLLDKCIERNPSVIAWLFALSFEWDKPGSSSRIHGLFERALANNKLQKSVLLWRCYLAYEADIVRNPSAARRVFFRAIHACPWSKRLWLDGFQKLSSILTLKELSDLQEVMRDKELNIRTDIYEILLQDETEA</sequence>
<dbReference type="GO" id="GO:1902369">
    <property type="term" value="P:negative regulation of RNA catabolic process"/>
    <property type="evidence" value="ECO:0007669"/>
    <property type="project" value="TreeGrafter"/>
</dbReference>
<comment type="subcellular location">
    <subcellularLocation>
        <location evidence="1">Nucleus</location>
    </subcellularLocation>
</comment>
<feature type="compositionally biased region" description="Low complexity" evidence="4">
    <location>
        <begin position="1"/>
        <end position="16"/>
    </location>
</feature>
<dbReference type="Gene3D" id="1.25.40.10">
    <property type="entry name" value="Tetratricopeptide repeat domain"/>
    <property type="match status" value="2"/>
</dbReference>
<dbReference type="PANTHER" id="PTHR13471">
    <property type="entry name" value="TETRATRICOPEPTIDE-LIKE HELICAL"/>
    <property type="match status" value="1"/>
</dbReference>
<feature type="compositionally biased region" description="Basic residues" evidence="4">
    <location>
        <begin position="96"/>
        <end position="110"/>
    </location>
</feature>